<feature type="domain" description="GST N-terminal" evidence="1">
    <location>
        <begin position="6"/>
        <end position="85"/>
    </location>
</feature>
<gene>
    <name evidence="2" type="ORF">SAMN04488523_111114</name>
</gene>
<dbReference type="CDD" id="cd00570">
    <property type="entry name" value="GST_N_family"/>
    <property type="match status" value="1"/>
</dbReference>
<reference evidence="2 3" key="1">
    <citation type="submission" date="2016-10" db="EMBL/GenBank/DDBJ databases">
        <authorList>
            <person name="de Groot N.N."/>
        </authorList>
    </citation>
    <scope>NUCLEOTIDE SEQUENCE [LARGE SCALE GENOMIC DNA]</scope>
    <source>
        <strain evidence="2 3">DSM 11443</strain>
    </source>
</reference>
<dbReference type="SUPFAM" id="SSF47616">
    <property type="entry name" value="GST C-terminal domain-like"/>
    <property type="match status" value="1"/>
</dbReference>
<keyword evidence="2" id="KW-0808">Transferase</keyword>
<dbReference type="Proteomes" id="UP000198977">
    <property type="component" value="Unassembled WGS sequence"/>
</dbReference>
<evidence type="ECO:0000259" key="1">
    <source>
        <dbReference type="PROSITE" id="PS50404"/>
    </source>
</evidence>
<sequence>MPDTASEIILHNYPQSPVAEKARVAFGIKGLSWRSVEIPRLAPKPMLTKLTGGYRRTPVMQIGADIYCDTQCILRELERRHPSPTFFPSADTGLMWCLSRWTDGAMFDLAVKVVLGSAGDGLPKDFAEDRGRLYFGPDWAAGLKAANADLPHLAAQFRAPLQWANTQLSDGRAFLLGDSAAAIDAQIYHAIWFLRGRWDRGPAFLSEFTHLERWEANVRDIGHGSMTGMSPEAAIARAAECNPVTEQATDPFEAQGLKPGMLVTVAPDLDGGEQPVEGEVVIADSDTIAVMRQEPDIGRICVHFPRAGYRVTIRD</sequence>
<dbReference type="InterPro" id="IPR036249">
    <property type="entry name" value="Thioredoxin-like_sf"/>
</dbReference>
<evidence type="ECO:0000313" key="3">
    <source>
        <dbReference type="Proteomes" id="UP000198977"/>
    </source>
</evidence>
<dbReference type="OrthoDB" id="5791869at2"/>
<dbReference type="STRING" id="74348.SAMN04488523_111114"/>
<evidence type="ECO:0000313" key="2">
    <source>
        <dbReference type="EMBL" id="SFE87709.1"/>
    </source>
</evidence>
<dbReference type="SUPFAM" id="SSF52833">
    <property type="entry name" value="Thioredoxin-like"/>
    <property type="match status" value="1"/>
</dbReference>
<dbReference type="Gene3D" id="3.40.30.110">
    <property type="match status" value="2"/>
</dbReference>
<protein>
    <submittedName>
        <fullName evidence="2">Glutathione S-transferase</fullName>
    </submittedName>
</protein>
<dbReference type="GO" id="GO:0016740">
    <property type="term" value="F:transferase activity"/>
    <property type="evidence" value="ECO:0007669"/>
    <property type="project" value="UniProtKB-KW"/>
</dbReference>
<dbReference type="AlphaFoldDB" id="A0A1I2E4X8"/>
<accession>A0A1I2E4X8</accession>
<dbReference type="EMBL" id="FOMW01000011">
    <property type="protein sequence ID" value="SFE87709.1"/>
    <property type="molecule type" value="Genomic_DNA"/>
</dbReference>
<dbReference type="PROSITE" id="PS50404">
    <property type="entry name" value="GST_NTER"/>
    <property type="match status" value="1"/>
</dbReference>
<dbReference type="InterPro" id="IPR004045">
    <property type="entry name" value="Glutathione_S-Trfase_N"/>
</dbReference>
<dbReference type="RefSeq" id="WP_093924759.1">
    <property type="nucleotide sequence ID" value="NZ_FOMW01000011.1"/>
</dbReference>
<name>A0A1I2E4X8_9RHOB</name>
<organism evidence="2 3">
    <name type="scientific">Sulfitobacter brevis</name>
    <dbReference type="NCBI Taxonomy" id="74348"/>
    <lineage>
        <taxon>Bacteria</taxon>
        <taxon>Pseudomonadati</taxon>
        <taxon>Pseudomonadota</taxon>
        <taxon>Alphaproteobacteria</taxon>
        <taxon>Rhodobacterales</taxon>
        <taxon>Roseobacteraceae</taxon>
        <taxon>Sulfitobacter</taxon>
    </lineage>
</organism>
<dbReference type="Pfam" id="PF13417">
    <property type="entry name" value="GST_N_3"/>
    <property type="match status" value="1"/>
</dbReference>
<keyword evidence="3" id="KW-1185">Reference proteome</keyword>
<dbReference type="InterPro" id="IPR036282">
    <property type="entry name" value="Glutathione-S-Trfase_C_sf"/>
</dbReference>
<proteinExistence type="predicted"/>